<proteinExistence type="predicted"/>
<dbReference type="InterPro" id="IPR043740">
    <property type="entry name" value="DUF5685"/>
</dbReference>
<gene>
    <name evidence="1" type="ORF">ERS852551_00383</name>
</gene>
<accession>A0A174M9S7</accession>
<dbReference type="AlphaFoldDB" id="A0A174M9S7"/>
<dbReference type="GeneID" id="72464768"/>
<dbReference type="OrthoDB" id="1722540at2"/>
<protein>
    <submittedName>
        <fullName evidence="1">Uncharacterized protein</fullName>
    </submittedName>
</protein>
<organism evidence="1 2">
    <name type="scientific">Anaerotruncus colihominis</name>
    <dbReference type="NCBI Taxonomy" id="169435"/>
    <lineage>
        <taxon>Bacteria</taxon>
        <taxon>Bacillati</taxon>
        <taxon>Bacillota</taxon>
        <taxon>Clostridia</taxon>
        <taxon>Eubacteriales</taxon>
        <taxon>Oscillospiraceae</taxon>
        <taxon>Anaerotruncus</taxon>
    </lineage>
</organism>
<dbReference type="EMBL" id="CZBE01000002">
    <property type="protein sequence ID" value="CUP30509.1"/>
    <property type="molecule type" value="Genomic_DNA"/>
</dbReference>
<dbReference type="Pfam" id="PF18937">
    <property type="entry name" value="DUF5685"/>
    <property type="match status" value="1"/>
</dbReference>
<evidence type="ECO:0000313" key="1">
    <source>
        <dbReference type="EMBL" id="CUP30509.1"/>
    </source>
</evidence>
<dbReference type="RefSeq" id="WP_006876315.1">
    <property type="nucleotide sequence ID" value="NZ_CABIWA010000001.1"/>
</dbReference>
<sequence length="291" mass="32993">MFGYIRPSKGMLRVCEYETYQAVYCGLCKQLGRQYGPFARMTLSFDFTFLTLLGMSLDEKDSSFAPGRCILNPLKKRPCLQSCSWLSFSSDVAMIMFYYKALDNYTDGGTGARFLTLLCMPFARAAYKKASDRTPDVASIIYETISKQSLVEDERCDSVDRAAEPSALALSQICGLLTHDGGQRRVLERFGYLLGRYVYLADALDDLEEDIRHGSYNAFVLREHLDAPDPQRLADVRENAKGSLFLTIGEIIKTYELLELGAYKPILDNVIYLGLRETVERILLPKENEHR</sequence>
<evidence type="ECO:0000313" key="2">
    <source>
        <dbReference type="Proteomes" id="UP000095765"/>
    </source>
</evidence>
<name>A0A174M9S7_9FIRM</name>
<reference evidence="1 2" key="1">
    <citation type="submission" date="2015-09" db="EMBL/GenBank/DDBJ databases">
        <authorList>
            <consortium name="Pathogen Informatics"/>
        </authorList>
    </citation>
    <scope>NUCLEOTIDE SEQUENCE [LARGE SCALE GENOMIC DNA]</scope>
    <source>
        <strain evidence="1 2">2789STDY5834939</strain>
    </source>
</reference>
<dbReference type="Proteomes" id="UP000095765">
    <property type="component" value="Unassembled WGS sequence"/>
</dbReference>